<keyword evidence="1" id="KW-0472">Membrane</keyword>
<dbReference type="SUPFAM" id="SSF53300">
    <property type="entry name" value="vWA-like"/>
    <property type="match status" value="1"/>
</dbReference>
<keyword evidence="1" id="KW-0812">Transmembrane</keyword>
<evidence type="ECO:0000313" key="4">
    <source>
        <dbReference type="Proteomes" id="UP000095087"/>
    </source>
</evidence>
<name>A0A1E2RWY9_9HYPH</name>
<dbReference type="InterPro" id="IPR002035">
    <property type="entry name" value="VWF_A"/>
</dbReference>
<evidence type="ECO:0000256" key="1">
    <source>
        <dbReference type="SAM" id="Phobius"/>
    </source>
</evidence>
<organism evidence="3 4">
    <name type="scientific">Methyloligella halotolerans</name>
    <dbReference type="NCBI Taxonomy" id="1177755"/>
    <lineage>
        <taxon>Bacteria</taxon>
        <taxon>Pseudomonadati</taxon>
        <taxon>Pseudomonadota</taxon>
        <taxon>Alphaproteobacteria</taxon>
        <taxon>Hyphomicrobiales</taxon>
        <taxon>Hyphomicrobiaceae</taxon>
        <taxon>Methyloligella</taxon>
    </lineage>
</organism>
<dbReference type="EMBL" id="MASI01000006">
    <property type="protein sequence ID" value="ODA66662.1"/>
    <property type="molecule type" value="Genomic_DNA"/>
</dbReference>
<feature type="transmembrane region" description="Helical" evidence="1">
    <location>
        <begin position="46"/>
        <end position="68"/>
    </location>
</feature>
<dbReference type="Proteomes" id="UP000095087">
    <property type="component" value="Unassembled WGS sequence"/>
</dbReference>
<evidence type="ECO:0000259" key="2">
    <source>
        <dbReference type="PROSITE" id="PS50234"/>
    </source>
</evidence>
<dbReference type="InterPro" id="IPR036465">
    <property type="entry name" value="vWFA_dom_sf"/>
</dbReference>
<sequence length="347" mass="37585">MDLAFANPSLLWLLPLALLPFLFGAQTAESYPSLRVIDRDPVSTAIGFGLRLIGAIAIAALILGLAGLHRLGQSIERLGEGAQIMLLFDRSSSMDNTFAGSVPTGEEFSKSTAAKTLLKDFVRKRDHDRIGVAAFSTSPMFVLPLSDHKSATLAAIDAIDLPGLAYTDVARGLAMALSMHEEDIESNVDNIGGSRAIVLVSDGAAVIDREVQEQLRAAFTKRPVNLYWIFLRTEGHSGPFDEPGPKDQDTAYAMPERHLHLFFKSLNIPYQAFEAENPAAVEEATVAIDRLERGPIRYSERIPQKDLSGLAYGVAAFAMLLLLLAKLAETRLAAPNASARHVYGGRS</sequence>
<evidence type="ECO:0000313" key="3">
    <source>
        <dbReference type="EMBL" id="ODA66662.1"/>
    </source>
</evidence>
<dbReference type="Gene3D" id="3.40.50.410">
    <property type="entry name" value="von Willebrand factor, type A domain"/>
    <property type="match status" value="1"/>
</dbReference>
<dbReference type="STRING" id="1177755.A7A08_02430"/>
<feature type="domain" description="VWFA" evidence="2">
    <location>
        <begin position="83"/>
        <end position="291"/>
    </location>
</feature>
<dbReference type="PROSITE" id="PS50234">
    <property type="entry name" value="VWFA"/>
    <property type="match status" value="1"/>
</dbReference>
<dbReference type="SMART" id="SM00327">
    <property type="entry name" value="VWA"/>
    <property type="match status" value="1"/>
</dbReference>
<protein>
    <submittedName>
        <fullName evidence="3">MxaC protein</fullName>
    </submittedName>
</protein>
<dbReference type="RefSeq" id="WP_069095626.1">
    <property type="nucleotide sequence ID" value="NZ_MASI01000006.1"/>
</dbReference>
<dbReference type="CDD" id="cd00198">
    <property type="entry name" value="vWFA"/>
    <property type="match status" value="1"/>
</dbReference>
<dbReference type="Pfam" id="PF13519">
    <property type="entry name" value="VWA_2"/>
    <property type="match status" value="1"/>
</dbReference>
<comment type="caution">
    <text evidence="3">The sequence shown here is derived from an EMBL/GenBank/DDBJ whole genome shotgun (WGS) entry which is preliminary data.</text>
</comment>
<dbReference type="OrthoDB" id="6206554at2"/>
<gene>
    <name evidence="3" type="ORF">A7A08_02430</name>
</gene>
<accession>A0A1E2RWY9</accession>
<proteinExistence type="predicted"/>
<reference evidence="3 4" key="1">
    <citation type="submission" date="2016-07" db="EMBL/GenBank/DDBJ databases">
        <title>Draft genome sequence of Methyloligella halotolerans C2T (VKM B-2706T=CCUG 61687T=DSM 25045T), a halotolerant polyhydroxybutyrate accumulating methylotroph.</title>
        <authorList>
            <person name="Vasilenko O.V."/>
            <person name="Doronina N.V."/>
            <person name="Poroshina M.N."/>
            <person name="Tarlachkov S.V."/>
            <person name="Trotsenko Y.A."/>
        </authorList>
    </citation>
    <scope>NUCLEOTIDE SEQUENCE [LARGE SCALE GENOMIC DNA]</scope>
    <source>
        <strain evidence="3 4">VKM B-2706</strain>
    </source>
</reference>
<dbReference type="AlphaFoldDB" id="A0A1E2RWY9"/>
<feature type="transmembrane region" description="Helical" evidence="1">
    <location>
        <begin position="307"/>
        <end position="325"/>
    </location>
</feature>
<keyword evidence="1" id="KW-1133">Transmembrane helix</keyword>
<keyword evidence="4" id="KW-1185">Reference proteome</keyword>